<reference evidence="5" key="1">
    <citation type="journal article" date="2020" name="Fungal Divers.">
        <title>Resolving the Mortierellaceae phylogeny through synthesis of multi-gene phylogenetics and phylogenomics.</title>
        <authorList>
            <person name="Vandepol N."/>
            <person name="Liber J."/>
            <person name="Desiro A."/>
            <person name="Na H."/>
            <person name="Kennedy M."/>
            <person name="Barry K."/>
            <person name="Grigoriev I.V."/>
            <person name="Miller A.N."/>
            <person name="O'Donnell K."/>
            <person name="Stajich J.E."/>
            <person name="Bonito G."/>
        </authorList>
    </citation>
    <scope>NUCLEOTIDE SEQUENCE</scope>
    <source>
        <strain evidence="5">CK1249</strain>
    </source>
</reference>
<feature type="compositionally biased region" description="Gly residues" evidence="3">
    <location>
        <begin position="15"/>
        <end position="27"/>
    </location>
</feature>
<feature type="compositionally biased region" description="Basic and acidic residues" evidence="3">
    <location>
        <begin position="280"/>
        <end position="345"/>
    </location>
</feature>
<sequence length="345" mass="38810">MDDLPSAPADNYRSGGFGDGGRGGFSSRGGFEERESRYPPRVPVELPTRPPYTIHLGNLPFDVTESDIESFFMASQITSIRIMKDFDDKPKGFGYVEFESLDSLKKALENNGQNLCGRNVRVSVAEPPREREIRDDRTAGEWRRAEPVAPSGGRFGNDRYADRGDRPRGDREFGSRFNDSERPPDRTAVNSWRREEPLPASESRPGWEKPREREHREPREQHDTSWGPGAGGFANRAPPAAPAARRKLELKPRSADAPPPASPAETKAAKSSPFGAAKPIDNDEAIRRVEEKLKQEQQEKKEAADKARKEKESKREKDAGEKKEEKPEEKAEEKETEEKETEVKA</sequence>
<evidence type="ECO:0000313" key="6">
    <source>
        <dbReference type="Proteomes" id="UP000738359"/>
    </source>
</evidence>
<dbReference type="Proteomes" id="UP000738359">
    <property type="component" value="Unassembled WGS sequence"/>
</dbReference>
<dbReference type="PANTHER" id="PTHR23236">
    <property type="entry name" value="EUKARYOTIC TRANSLATION INITIATION FACTOR 4B/4H"/>
    <property type="match status" value="1"/>
</dbReference>
<proteinExistence type="predicted"/>
<protein>
    <recommendedName>
        <fullName evidence="4">RRM domain-containing protein</fullName>
    </recommendedName>
</protein>
<dbReference type="Pfam" id="PF00076">
    <property type="entry name" value="RRM_1"/>
    <property type="match status" value="1"/>
</dbReference>
<evidence type="ECO:0000256" key="2">
    <source>
        <dbReference type="PROSITE-ProRule" id="PRU00176"/>
    </source>
</evidence>
<dbReference type="GO" id="GO:0005730">
    <property type="term" value="C:nucleolus"/>
    <property type="evidence" value="ECO:0007669"/>
    <property type="project" value="TreeGrafter"/>
</dbReference>
<organism evidence="5 6">
    <name type="scientific">Mortierella alpina</name>
    <name type="common">Oleaginous fungus</name>
    <name type="synonym">Mortierella renispora</name>
    <dbReference type="NCBI Taxonomy" id="64518"/>
    <lineage>
        <taxon>Eukaryota</taxon>
        <taxon>Fungi</taxon>
        <taxon>Fungi incertae sedis</taxon>
        <taxon>Mucoromycota</taxon>
        <taxon>Mortierellomycotina</taxon>
        <taxon>Mortierellomycetes</taxon>
        <taxon>Mortierellales</taxon>
        <taxon>Mortierellaceae</taxon>
        <taxon>Mortierella</taxon>
    </lineage>
</organism>
<evidence type="ECO:0000256" key="1">
    <source>
        <dbReference type="ARBA" id="ARBA00022884"/>
    </source>
</evidence>
<keyword evidence="1 2" id="KW-0694">RNA-binding</keyword>
<comment type="caution">
    <text evidence="5">The sequence shown here is derived from an EMBL/GenBank/DDBJ whole genome shotgun (WGS) entry which is preliminary data.</text>
</comment>
<dbReference type="Gene3D" id="3.30.70.330">
    <property type="match status" value="1"/>
</dbReference>
<evidence type="ECO:0000259" key="4">
    <source>
        <dbReference type="PROSITE" id="PS50102"/>
    </source>
</evidence>
<dbReference type="SUPFAM" id="SSF54928">
    <property type="entry name" value="RNA-binding domain, RBD"/>
    <property type="match status" value="1"/>
</dbReference>
<dbReference type="InterPro" id="IPR035979">
    <property type="entry name" value="RBD_domain_sf"/>
</dbReference>
<dbReference type="InterPro" id="IPR012677">
    <property type="entry name" value="Nucleotide-bd_a/b_plait_sf"/>
</dbReference>
<dbReference type="PROSITE" id="PS50102">
    <property type="entry name" value="RRM"/>
    <property type="match status" value="1"/>
</dbReference>
<dbReference type="OrthoDB" id="48651at2759"/>
<feature type="domain" description="RRM" evidence="4">
    <location>
        <begin position="52"/>
        <end position="127"/>
    </location>
</feature>
<dbReference type="InterPro" id="IPR000504">
    <property type="entry name" value="RRM_dom"/>
</dbReference>
<feature type="region of interest" description="Disordered" evidence="3">
    <location>
        <begin position="1"/>
        <end position="45"/>
    </location>
</feature>
<feature type="compositionally biased region" description="Basic and acidic residues" evidence="3">
    <location>
        <begin position="205"/>
        <end position="223"/>
    </location>
</feature>
<dbReference type="GO" id="GO:0003723">
    <property type="term" value="F:RNA binding"/>
    <property type="evidence" value="ECO:0007669"/>
    <property type="project" value="UniProtKB-UniRule"/>
</dbReference>
<feature type="compositionally biased region" description="Basic and acidic residues" evidence="3">
    <location>
        <begin position="156"/>
        <end position="185"/>
    </location>
</feature>
<accession>A0A9P6J5R7</accession>
<feature type="compositionally biased region" description="Basic and acidic residues" evidence="3">
    <location>
        <begin position="127"/>
        <end position="146"/>
    </location>
</feature>
<name>A0A9P6J5R7_MORAP</name>
<dbReference type="SMART" id="SM00360">
    <property type="entry name" value="RRM"/>
    <property type="match status" value="1"/>
</dbReference>
<evidence type="ECO:0000313" key="5">
    <source>
        <dbReference type="EMBL" id="KAF9963078.1"/>
    </source>
</evidence>
<keyword evidence="6" id="KW-1185">Reference proteome</keyword>
<dbReference type="PANTHER" id="PTHR23236:SF11">
    <property type="entry name" value="EUKARYOTIC TRANSLATION INITIATION FACTOR 4H"/>
    <property type="match status" value="1"/>
</dbReference>
<feature type="region of interest" description="Disordered" evidence="3">
    <location>
        <begin position="126"/>
        <end position="345"/>
    </location>
</feature>
<dbReference type="AlphaFoldDB" id="A0A9P6J5R7"/>
<evidence type="ECO:0000256" key="3">
    <source>
        <dbReference type="SAM" id="MobiDB-lite"/>
    </source>
</evidence>
<dbReference type="EMBL" id="JAAAHY010000498">
    <property type="protein sequence ID" value="KAF9963078.1"/>
    <property type="molecule type" value="Genomic_DNA"/>
</dbReference>
<gene>
    <name evidence="5" type="ORF">BGZ70_007641</name>
</gene>